<evidence type="ECO:0000256" key="5">
    <source>
        <dbReference type="ARBA" id="ARBA00029468"/>
    </source>
</evidence>
<keyword evidence="11" id="KW-1185">Reference proteome</keyword>
<dbReference type="Pfam" id="PF14738">
    <property type="entry name" value="CFAP91"/>
    <property type="match status" value="1"/>
</dbReference>
<keyword evidence="3" id="KW-0206">Cytoskeleton</keyword>
<evidence type="ECO:0000256" key="2">
    <source>
        <dbReference type="ARBA" id="ARBA00022490"/>
    </source>
</evidence>
<evidence type="ECO:0000256" key="4">
    <source>
        <dbReference type="ARBA" id="ARBA00023273"/>
    </source>
</evidence>
<dbReference type="OrthoDB" id="567787at2759"/>
<name>A0A9P0QGG5_ACAOB</name>
<dbReference type="EMBL" id="CAKOFQ010010475">
    <property type="protein sequence ID" value="CAH2019712.1"/>
    <property type="molecule type" value="Genomic_DNA"/>
</dbReference>
<gene>
    <name evidence="8" type="ORF">ACAOBT_LOCUS37340</name>
    <name evidence="9" type="ORF">ACAOBT_LOCUS37343</name>
    <name evidence="10" type="ORF">ACAOBT_LOCUS37348</name>
</gene>
<protein>
    <recommendedName>
        <fullName evidence="6">Cilia- and flagella-associated protein 91</fullName>
    </recommendedName>
</protein>
<dbReference type="AlphaFoldDB" id="A0A9P0QGG5"/>
<keyword evidence="4" id="KW-0966">Cell projection</keyword>
<dbReference type="InterPro" id="IPR026720">
    <property type="entry name" value="CFAP91"/>
</dbReference>
<sequence length="210" mass="24797">MPFCFRKHCRMWPSKRTKSKEYRKKKIKKAATAKTLTFDVGTETDYRESGAQTDPWEPPYVVVGDGDPEVLKLEFLKWGSGLPAGVREVQLIERARMKAAWEKVIQPNVNDENSLVQFRDYLEALERDEWAFREQEIAEVQELRLQLLENMLDEIHEKSHTRTEMKMNSFIERQNALKEEKLSKIRKQAARGNNYYIGCFSLLLHNFKIR</sequence>
<feature type="domain" description="CFAP91" evidence="7">
    <location>
        <begin position="42"/>
        <end position="191"/>
    </location>
</feature>
<evidence type="ECO:0000256" key="3">
    <source>
        <dbReference type="ARBA" id="ARBA00023212"/>
    </source>
</evidence>
<dbReference type="EMBL" id="CAKOFQ010010472">
    <property type="protein sequence ID" value="CAH2019707.1"/>
    <property type="molecule type" value="Genomic_DNA"/>
</dbReference>
<evidence type="ECO:0000313" key="11">
    <source>
        <dbReference type="Proteomes" id="UP001152888"/>
    </source>
</evidence>
<dbReference type="GO" id="GO:0005930">
    <property type="term" value="C:axoneme"/>
    <property type="evidence" value="ECO:0007669"/>
    <property type="project" value="UniProtKB-SubCell"/>
</dbReference>
<reference evidence="10" key="1">
    <citation type="submission" date="2022-03" db="EMBL/GenBank/DDBJ databases">
        <authorList>
            <person name="Sayadi A."/>
        </authorList>
    </citation>
    <scope>NUCLEOTIDE SEQUENCE</scope>
</reference>
<evidence type="ECO:0000313" key="10">
    <source>
        <dbReference type="EMBL" id="CAH2019719.1"/>
    </source>
</evidence>
<dbReference type="InterPro" id="IPR032840">
    <property type="entry name" value="CFAP91_dom"/>
</dbReference>
<comment type="caution">
    <text evidence="10">The sequence shown here is derived from an EMBL/GenBank/DDBJ whole genome shotgun (WGS) entry which is preliminary data.</text>
</comment>
<proteinExistence type="inferred from homology"/>
<dbReference type="PANTHER" id="PTHR22455:SF10">
    <property type="entry name" value="CILIA- AND FLAGELLA-ASSOCIATED PROTEIN 91"/>
    <property type="match status" value="1"/>
</dbReference>
<comment type="similarity">
    <text evidence="5">Belongs to the CFAP91 family.</text>
</comment>
<accession>A0A9P0QGG5</accession>
<evidence type="ECO:0000259" key="7">
    <source>
        <dbReference type="Pfam" id="PF14738"/>
    </source>
</evidence>
<keyword evidence="2" id="KW-0963">Cytoplasm</keyword>
<evidence type="ECO:0000313" key="9">
    <source>
        <dbReference type="EMBL" id="CAH2019712.1"/>
    </source>
</evidence>
<comment type="subcellular location">
    <subcellularLocation>
        <location evidence="1">Cytoplasm</location>
        <location evidence="1">Cytoskeleton</location>
        <location evidence="1">Cilium axoneme</location>
    </subcellularLocation>
</comment>
<evidence type="ECO:0000313" key="8">
    <source>
        <dbReference type="EMBL" id="CAH2019707.1"/>
    </source>
</evidence>
<evidence type="ECO:0000256" key="6">
    <source>
        <dbReference type="ARBA" id="ARBA00029555"/>
    </source>
</evidence>
<dbReference type="Proteomes" id="UP001152888">
    <property type="component" value="Unassembled WGS sequence"/>
</dbReference>
<evidence type="ECO:0000256" key="1">
    <source>
        <dbReference type="ARBA" id="ARBA00004430"/>
    </source>
</evidence>
<dbReference type="EMBL" id="CAKOFQ010010478">
    <property type="protein sequence ID" value="CAH2019719.1"/>
    <property type="molecule type" value="Genomic_DNA"/>
</dbReference>
<dbReference type="PANTHER" id="PTHR22455">
    <property type="entry name" value="CILIA- AND FLAGELLA-ASSOCIATED PROTEIN 91"/>
    <property type="match status" value="1"/>
</dbReference>
<organism evidence="10 11">
    <name type="scientific">Acanthoscelides obtectus</name>
    <name type="common">Bean weevil</name>
    <name type="synonym">Bruchus obtectus</name>
    <dbReference type="NCBI Taxonomy" id="200917"/>
    <lineage>
        <taxon>Eukaryota</taxon>
        <taxon>Metazoa</taxon>
        <taxon>Ecdysozoa</taxon>
        <taxon>Arthropoda</taxon>
        <taxon>Hexapoda</taxon>
        <taxon>Insecta</taxon>
        <taxon>Pterygota</taxon>
        <taxon>Neoptera</taxon>
        <taxon>Endopterygota</taxon>
        <taxon>Coleoptera</taxon>
        <taxon>Polyphaga</taxon>
        <taxon>Cucujiformia</taxon>
        <taxon>Chrysomeloidea</taxon>
        <taxon>Chrysomelidae</taxon>
        <taxon>Bruchinae</taxon>
        <taxon>Bruchini</taxon>
        <taxon>Acanthoscelides</taxon>
    </lineage>
</organism>